<dbReference type="EMBL" id="EQ962653">
    <property type="protein sequence ID" value="EED21115.1"/>
    <property type="molecule type" value="Genomic_DNA"/>
</dbReference>
<dbReference type="OMA" id="SISWCAD"/>
<sequence length="425" mass="46032">MNNYAAMGGMGESTHPADMSEQQWGIVIRDNALLCGHSIVTGEVNTDGSASTVAVSIERAEYPAFVLKPREFQPYDLGIADTGDGVVQSYRIPRFQVDDDAYVKQIETKTSLQLSMAESSFSATDVEAAVGGGAFGASIGAKAGVKLSNSQGSAKDMTTDKENLTMTYNFPRVRMTFDSDSLDLSNECKKDLENISDINQIDRFVKKYGTFYSRRVQLGGRLYCSNAKESSGQASETERTAAFKAAASASFSSAFATGSASASYEQGGASKASEKAADLNISIEWQAQGGDTLLSNNPPMWCPTVASFYNWRVVKQDDVQPLINVIGQIPGYEDIPEKVRNILEAEQTKQPPVDFTGPGVYSLIDRNSQKAIDLSAGKRDDGTKIQIYEWQSGNLNQYWYLSDAGNGQYHILSGQTGAYLTFGGN</sequence>
<dbReference type="InterPro" id="IPR054586">
    <property type="entry name" value="MACPF_1_fungal"/>
</dbReference>
<dbReference type="STRING" id="441959.B8LZ71"/>
<evidence type="ECO:0000313" key="3">
    <source>
        <dbReference type="EMBL" id="EED21115.1"/>
    </source>
</evidence>
<dbReference type="HOGENOM" id="CLU_645873_0_0_1"/>
<proteinExistence type="predicted"/>
<protein>
    <recommendedName>
        <fullName evidence="5">MACPF domain-containing protein</fullName>
    </recommendedName>
</protein>
<dbReference type="GeneID" id="8103310"/>
<keyword evidence="4" id="KW-1185">Reference proteome</keyword>
<gene>
    <name evidence="3" type="ORF">TSTA_083470</name>
</gene>
<evidence type="ECO:0000259" key="2">
    <source>
        <dbReference type="Pfam" id="PF22693"/>
    </source>
</evidence>
<dbReference type="RefSeq" id="XP_002478078.1">
    <property type="nucleotide sequence ID" value="XM_002478033.1"/>
</dbReference>
<accession>B8LZ71</accession>
<dbReference type="SUPFAM" id="SSF50370">
    <property type="entry name" value="Ricin B-like lectins"/>
    <property type="match status" value="1"/>
</dbReference>
<name>B8LZ71_TALSN</name>
<evidence type="ECO:0008006" key="5">
    <source>
        <dbReference type="Google" id="ProtNLM"/>
    </source>
</evidence>
<dbReference type="AlphaFoldDB" id="B8LZ71"/>
<dbReference type="CDD" id="cd00161">
    <property type="entry name" value="beta-trefoil_Ricin-like"/>
    <property type="match status" value="1"/>
</dbReference>
<dbReference type="InterPro" id="IPR000772">
    <property type="entry name" value="Ricin_B_lectin"/>
</dbReference>
<feature type="domain" description="Ricin B lectin" evidence="1">
    <location>
        <begin position="357"/>
        <end position="422"/>
    </location>
</feature>
<dbReference type="Pfam" id="PF22693">
    <property type="entry name" value="MACPF_1"/>
    <property type="match status" value="1"/>
</dbReference>
<dbReference type="InParanoid" id="B8LZ71"/>
<dbReference type="Gene3D" id="2.80.10.50">
    <property type="match status" value="1"/>
</dbReference>
<dbReference type="InterPro" id="IPR035992">
    <property type="entry name" value="Ricin_B-like_lectins"/>
</dbReference>
<dbReference type="Proteomes" id="UP000001745">
    <property type="component" value="Unassembled WGS sequence"/>
</dbReference>
<dbReference type="eggNOG" id="ENOG502SI6W">
    <property type="taxonomic scope" value="Eukaryota"/>
</dbReference>
<dbReference type="Pfam" id="PF14200">
    <property type="entry name" value="RicinB_lectin_2"/>
    <property type="match status" value="1"/>
</dbReference>
<dbReference type="VEuPathDB" id="FungiDB:TSTA_083470"/>
<evidence type="ECO:0000313" key="4">
    <source>
        <dbReference type="Proteomes" id="UP000001745"/>
    </source>
</evidence>
<dbReference type="PhylomeDB" id="B8LZ71"/>
<evidence type="ECO:0000259" key="1">
    <source>
        <dbReference type="Pfam" id="PF14200"/>
    </source>
</evidence>
<dbReference type="OrthoDB" id="2562973at2759"/>
<organism evidence="3 4">
    <name type="scientific">Talaromyces stipitatus (strain ATCC 10500 / CBS 375.48 / QM 6759 / NRRL 1006)</name>
    <name type="common">Penicillium stipitatum</name>
    <dbReference type="NCBI Taxonomy" id="441959"/>
    <lineage>
        <taxon>Eukaryota</taxon>
        <taxon>Fungi</taxon>
        <taxon>Dikarya</taxon>
        <taxon>Ascomycota</taxon>
        <taxon>Pezizomycotina</taxon>
        <taxon>Eurotiomycetes</taxon>
        <taxon>Eurotiomycetidae</taxon>
        <taxon>Eurotiales</taxon>
        <taxon>Trichocomaceae</taxon>
        <taxon>Talaromyces</taxon>
        <taxon>Talaromyces sect. Talaromyces</taxon>
    </lineage>
</organism>
<feature type="domain" description="MACPF-like" evidence="2">
    <location>
        <begin position="172"/>
        <end position="326"/>
    </location>
</feature>
<reference evidence="4" key="1">
    <citation type="journal article" date="2015" name="Genome Announc.">
        <title>Genome sequence of the AIDS-associated pathogen Penicillium marneffei (ATCC18224) and its near taxonomic relative Talaromyces stipitatus (ATCC10500).</title>
        <authorList>
            <person name="Nierman W.C."/>
            <person name="Fedorova-Abrams N.D."/>
            <person name="Andrianopoulos A."/>
        </authorList>
    </citation>
    <scope>NUCLEOTIDE SEQUENCE [LARGE SCALE GENOMIC DNA]</scope>
    <source>
        <strain evidence="4">ATCC 10500 / CBS 375.48 / QM 6759 / NRRL 1006</strain>
    </source>
</reference>